<evidence type="ECO:0000313" key="3">
    <source>
        <dbReference type="Proteomes" id="UP001501470"/>
    </source>
</evidence>
<reference evidence="2 3" key="1">
    <citation type="journal article" date="2019" name="Int. J. Syst. Evol. Microbiol.">
        <title>The Global Catalogue of Microorganisms (GCM) 10K type strain sequencing project: providing services to taxonomists for standard genome sequencing and annotation.</title>
        <authorList>
            <consortium name="The Broad Institute Genomics Platform"/>
            <consortium name="The Broad Institute Genome Sequencing Center for Infectious Disease"/>
            <person name="Wu L."/>
            <person name="Ma J."/>
        </authorList>
    </citation>
    <scope>NUCLEOTIDE SEQUENCE [LARGE SCALE GENOMIC DNA]</scope>
    <source>
        <strain evidence="2 3">JCM 15933</strain>
    </source>
</reference>
<dbReference type="Proteomes" id="UP001501470">
    <property type="component" value="Unassembled WGS sequence"/>
</dbReference>
<feature type="compositionally biased region" description="Basic and acidic residues" evidence="1">
    <location>
        <begin position="399"/>
        <end position="423"/>
    </location>
</feature>
<comment type="caution">
    <text evidence="2">The sequence shown here is derived from an EMBL/GenBank/DDBJ whole genome shotgun (WGS) entry which is preliminary data.</text>
</comment>
<feature type="compositionally biased region" description="Gly residues" evidence="1">
    <location>
        <begin position="201"/>
        <end position="210"/>
    </location>
</feature>
<accession>A0ABN2BGC1</accession>
<protein>
    <submittedName>
        <fullName evidence="2">Uncharacterized protein</fullName>
    </submittedName>
</protein>
<proteinExistence type="predicted"/>
<feature type="region of interest" description="Disordered" evidence="1">
    <location>
        <begin position="168"/>
        <end position="210"/>
    </location>
</feature>
<gene>
    <name evidence="2" type="ORF">GCM10009827_069060</name>
</gene>
<dbReference type="EMBL" id="BAAAQD010000015">
    <property type="protein sequence ID" value="GAA1539921.1"/>
    <property type="molecule type" value="Genomic_DNA"/>
</dbReference>
<organism evidence="2 3">
    <name type="scientific">Dactylosporangium maewongense</name>
    <dbReference type="NCBI Taxonomy" id="634393"/>
    <lineage>
        <taxon>Bacteria</taxon>
        <taxon>Bacillati</taxon>
        <taxon>Actinomycetota</taxon>
        <taxon>Actinomycetes</taxon>
        <taxon>Micromonosporales</taxon>
        <taxon>Micromonosporaceae</taxon>
        <taxon>Dactylosporangium</taxon>
    </lineage>
</organism>
<feature type="region of interest" description="Disordered" evidence="1">
    <location>
        <begin position="500"/>
        <end position="520"/>
    </location>
</feature>
<name>A0ABN2BGC1_9ACTN</name>
<evidence type="ECO:0000256" key="1">
    <source>
        <dbReference type="SAM" id="MobiDB-lite"/>
    </source>
</evidence>
<feature type="region of interest" description="Disordered" evidence="1">
    <location>
        <begin position="1"/>
        <end position="21"/>
    </location>
</feature>
<evidence type="ECO:0000313" key="2">
    <source>
        <dbReference type="EMBL" id="GAA1539921.1"/>
    </source>
</evidence>
<feature type="region of interest" description="Disordered" evidence="1">
    <location>
        <begin position="394"/>
        <end position="434"/>
    </location>
</feature>
<keyword evidence="3" id="KW-1185">Reference proteome</keyword>
<sequence length="622" mass="65637">MTEQEVGAQTPRLQQPVHRDLNREQRRLRPLRLIQPRIIHLDERAHLVIRRGEHRERLVETATHPRPLRTLTGEQHRVSAGGDLPADDRVVQQDGPVIECGPAGGEGVADVDGVESCHGPQPVDLCVEGVGGVPGERPRYHRQRRRSVGRDWCGRLLQDHVGVRAGDTERRHPGAARAVGVRPGPGLGEQPNLARGPVHVGRGGGDVEGAGQGAVLEREDHLDDPGDAGGGLGVAEVGLHRPEPQRLVAALPVGGEQRLRLDRVAEARAGAVRLDDVDLGGGYPGGGERGADDPLLRGTVRGRQTVGGAVLVDGGAAHDGEDRVAVGDGVRQPLQEQDADALAPAGAVGVVGERLAAAVDGQAALPGELDEHARGRHDGDAAGQGEPALAAAQRLRRQVHGDERRGARGVDGDRGTFEPERVRQPPGDDAGGVAGAEVAPDVLLGVGEEVQVLLAVGADEHAGGGAAHGPRVEACAFEHLPRCLQQQSLLRVHRQGLARRDAEERGVEPGGVVQEPADPGVGAARPVGVVVEERVEVPATVGREVTDRVPAVHQQLPQVLRRRDASGEPAAHRHDRDGLLLCGFQLPQPQPGLVEVSGHPFQIVPEFVLVHDNPTRRPGLTS</sequence>